<dbReference type="InterPro" id="IPR019412">
    <property type="entry name" value="IML2/TPR_39"/>
</dbReference>
<comment type="caution">
    <text evidence="7">The sequence shown here is derived from an EMBL/GenBank/DDBJ whole genome shotgun (WGS) entry which is preliminary data.</text>
</comment>
<evidence type="ECO:0000313" key="8">
    <source>
        <dbReference type="Proteomes" id="UP000838763"/>
    </source>
</evidence>
<dbReference type="GO" id="GO:0005741">
    <property type="term" value="C:mitochondrial outer membrane"/>
    <property type="evidence" value="ECO:0007669"/>
    <property type="project" value="TreeGrafter"/>
</dbReference>
<comment type="subunit">
    <text evidence="1">Interacts with lipid droplet proteins.</text>
</comment>
<protein>
    <recommendedName>
        <fullName evidence="2">Inclusion body clearance protein IML2</fullName>
    </recommendedName>
    <alternativeName>
        <fullName evidence="3">Inclusion body clearance protein iml2</fullName>
    </alternativeName>
</protein>
<feature type="region of interest" description="Disordered" evidence="6">
    <location>
        <begin position="213"/>
        <end position="255"/>
    </location>
</feature>
<comment type="function">
    <text evidence="4">Inclusion body (IB) resident protein that interacts strongly with lipid droplet (LD) proteins. Involved in LD-mediated IB clearing after protein folding stress, probably by enabling access to the IBs of an LD-stored soluble sterol derivative that acts as a chaperone in inclusion clearing.</text>
</comment>
<organism evidence="7 8">
    <name type="scientific">Parascedosporium putredinis</name>
    <dbReference type="NCBI Taxonomy" id="1442378"/>
    <lineage>
        <taxon>Eukaryota</taxon>
        <taxon>Fungi</taxon>
        <taxon>Dikarya</taxon>
        <taxon>Ascomycota</taxon>
        <taxon>Pezizomycotina</taxon>
        <taxon>Sordariomycetes</taxon>
        <taxon>Hypocreomycetidae</taxon>
        <taxon>Microascales</taxon>
        <taxon>Microascaceae</taxon>
        <taxon>Parascedosporium</taxon>
    </lineage>
</organism>
<dbReference type="GO" id="GO:0005634">
    <property type="term" value="C:nucleus"/>
    <property type="evidence" value="ECO:0007669"/>
    <property type="project" value="TreeGrafter"/>
</dbReference>
<dbReference type="Proteomes" id="UP000838763">
    <property type="component" value="Unassembled WGS sequence"/>
</dbReference>
<feature type="compositionally biased region" description="Low complexity" evidence="6">
    <location>
        <begin position="216"/>
        <end position="255"/>
    </location>
</feature>
<evidence type="ECO:0000256" key="2">
    <source>
        <dbReference type="ARBA" id="ARBA00018424"/>
    </source>
</evidence>
<evidence type="ECO:0000256" key="4">
    <source>
        <dbReference type="ARBA" id="ARBA00043897"/>
    </source>
</evidence>
<evidence type="ECO:0000313" key="7">
    <source>
        <dbReference type="EMBL" id="CAI4211945.1"/>
    </source>
</evidence>
<keyword evidence="5" id="KW-0175">Coiled coil</keyword>
<evidence type="ECO:0000256" key="3">
    <source>
        <dbReference type="ARBA" id="ARBA00019539"/>
    </source>
</evidence>
<gene>
    <name evidence="7" type="ORF">PPNO1_LOCUS1716</name>
</gene>
<keyword evidence="8" id="KW-1185">Reference proteome</keyword>
<feature type="coiled-coil region" evidence="5">
    <location>
        <begin position="449"/>
        <end position="476"/>
    </location>
</feature>
<reference evidence="7" key="1">
    <citation type="submission" date="2022-11" db="EMBL/GenBank/DDBJ databases">
        <authorList>
            <person name="Scott C."/>
            <person name="Bruce N."/>
        </authorList>
    </citation>
    <scope>NUCLEOTIDE SEQUENCE</scope>
</reference>
<feature type="region of interest" description="Disordered" evidence="6">
    <location>
        <begin position="593"/>
        <end position="632"/>
    </location>
</feature>
<sequence>MVRIGSWFGGAPEERLAREVADIEDASASAELILNDDMDGAEAGLKTGDSTYHQLALAVIGFARSILGAEKDVMARASAQLAVCEARALADQKRAQKEFADCAGYVYPPGAEYALVHTEALLMSAVVGVLHESLTEGIKSFYKLRKAYFILDAIMQLDVAGVKAGPLPPGRKSLSEAFAADPMPGTFGDDEFCDDAANDLDECAAVQELLRNTTTTSTSKSPANGSSGSSSSSSSISSASSTSSDQGDASAAGTGSLAKTSLDSEIFANPATPLSTAAAACASAPSSSSSLSSWASREKCDELLARMKARYPKSGFWQLEQSRMYANARRLGDALDTLKSIPTSNIKEVNTLVCFETAIDALFIMDWALMRDSFLRCMDLNEWSRALYYYMAGCAEVELYRDAFHRAAAGEAGAEAEAKKHKAAAADLLAKAPASAGKKRFMAKQLPFEVFALRKLQKLEARAKELKIDLVDAVAISPAQELLYLYNGGKRVDAAQADSAMGYLRWERCTASKEAVDKMRACVDEGAVKAVCESALLRAVGKISEARARLEEDVLKHDKSCFKGGTKEDYILPCAHYEMGVLAWAEACDPNPTITTKGSEKPGAEETEETGKPAAEGDDDADKDGAEQGQEALDAFRKAKISECQANLDKAAGTYMMAVFMSQNAAVSQCSLGFEF</sequence>
<evidence type="ECO:0000256" key="5">
    <source>
        <dbReference type="SAM" id="Coils"/>
    </source>
</evidence>
<evidence type="ECO:0000256" key="1">
    <source>
        <dbReference type="ARBA" id="ARBA00011408"/>
    </source>
</evidence>
<proteinExistence type="predicted"/>
<dbReference type="AlphaFoldDB" id="A0A9P1M6Z9"/>
<dbReference type="PANTHER" id="PTHR31859:SF1">
    <property type="entry name" value="TETRATRICOPEPTIDE REPEAT PROTEIN 39C"/>
    <property type="match status" value="1"/>
</dbReference>
<name>A0A9P1M6Z9_9PEZI</name>
<evidence type="ECO:0000256" key="6">
    <source>
        <dbReference type="SAM" id="MobiDB-lite"/>
    </source>
</evidence>
<dbReference type="Pfam" id="PF10300">
    <property type="entry name" value="Iml2-TPR_39"/>
    <property type="match status" value="2"/>
</dbReference>
<dbReference type="GO" id="GO:0005829">
    <property type="term" value="C:cytosol"/>
    <property type="evidence" value="ECO:0007669"/>
    <property type="project" value="TreeGrafter"/>
</dbReference>
<dbReference type="EMBL" id="CALLCH030000003">
    <property type="protein sequence ID" value="CAI4211945.1"/>
    <property type="molecule type" value="Genomic_DNA"/>
</dbReference>
<dbReference type="PANTHER" id="PTHR31859">
    <property type="entry name" value="TETRATRICOPEPTIDE REPEAT PROTEIN 39 FAMILY MEMBER"/>
    <property type="match status" value="1"/>
</dbReference>
<dbReference type="OrthoDB" id="2154985at2759"/>
<accession>A0A9P1M6Z9</accession>